<keyword evidence="3" id="KW-1185">Reference proteome</keyword>
<name>A0A8H7WIF9_9HELO</name>
<reference evidence="2" key="1">
    <citation type="submission" date="2021-02" db="EMBL/GenBank/DDBJ databases">
        <title>Genome sequence Cadophora malorum strain M34.</title>
        <authorList>
            <person name="Stefanovic E."/>
            <person name="Vu D."/>
            <person name="Scully C."/>
            <person name="Dijksterhuis J."/>
            <person name="Roader J."/>
            <person name="Houbraken J."/>
        </authorList>
    </citation>
    <scope>NUCLEOTIDE SEQUENCE</scope>
    <source>
        <strain evidence="2">M34</strain>
    </source>
</reference>
<dbReference type="Proteomes" id="UP000664132">
    <property type="component" value="Unassembled WGS sequence"/>
</dbReference>
<feature type="compositionally biased region" description="Basic residues" evidence="1">
    <location>
        <begin position="28"/>
        <end position="41"/>
    </location>
</feature>
<dbReference type="EMBL" id="JAFJYH010000012">
    <property type="protein sequence ID" value="KAG4425268.1"/>
    <property type="molecule type" value="Genomic_DNA"/>
</dbReference>
<gene>
    <name evidence="2" type="ORF">IFR04_001635</name>
</gene>
<feature type="compositionally biased region" description="Polar residues" evidence="1">
    <location>
        <begin position="13"/>
        <end position="27"/>
    </location>
</feature>
<organism evidence="2 3">
    <name type="scientific">Cadophora malorum</name>
    <dbReference type="NCBI Taxonomy" id="108018"/>
    <lineage>
        <taxon>Eukaryota</taxon>
        <taxon>Fungi</taxon>
        <taxon>Dikarya</taxon>
        <taxon>Ascomycota</taxon>
        <taxon>Pezizomycotina</taxon>
        <taxon>Leotiomycetes</taxon>
        <taxon>Helotiales</taxon>
        <taxon>Ploettnerulaceae</taxon>
        <taxon>Cadophora</taxon>
    </lineage>
</organism>
<evidence type="ECO:0000313" key="2">
    <source>
        <dbReference type="EMBL" id="KAG4425268.1"/>
    </source>
</evidence>
<evidence type="ECO:0000313" key="3">
    <source>
        <dbReference type="Proteomes" id="UP000664132"/>
    </source>
</evidence>
<comment type="caution">
    <text evidence="2">The sequence shown here is derived from an EMBL/GenBank/DDBJ whole genome shotgun (WGS) entry which is preliminary data.</text>
</comment>
<evidence type="ECO:0000256" key="1">
    <source>
        <dbReference type="SAM" id="MobiDB-lite"/>
    </source>
</evidence>
<proteinExistence type="predicted"/>
<feature type="region of interest" description="Disordered" evidence="1">
    <location>
        <begin position="57"/>
        <end position="77"/>
    </location>
</feature>
<accession>A0A8H7WIF9</accession>
<sequence>MTCTKTNRRSEQSRPINRTPSAITITKTQKHGMAHGLKPGRKIPEFNCHRFQAPQFINDREISASRNKPSTDDHPKKAWLRAPRLQVWDFSAKPMEAWLNQREFRS</sequence>
<protein>
    <submittedName>
        <fullName evidence="2">Uncharacterized protein</fullName>
    </submittedName>
</protein>
<feature type="compositionally biased region" description="Basic and acidic residues" evidence="1">
    <location>
        <begin position="58"/>
        <end position="76"/>
    </location>
</feature>
<dbReference type="AlphaFoldDB" id="A0A8H7WIF9"/>
<feature type="region of interest" description="Disordered" evidence="1">
    <location>
        <begin position="1"/>
        <end position="43"/>
    </location>
</feature>